<feature type="transmembrane region" description="Helical" evidence="10">
    <location>
        <begin position="460"/>
        <end position="484"/>
    </location>
</feature>
<comment type="similarity">
    <text evidence="3">Belongs to the cytochrome P450 family.</text>
</comment>
<evidence type="ECO:0000256" key="3">
    <source>
        <dbReference type="ARBA" id="ARBA00010617"/>
    </source>
</evidence>
<feature type="compositionally biased region" description="Polar residues" evidence="9">
    <location>
        <begin position="491"/>
        <end position="502"/>
    </location>
</feature>
<evidence type="ECO:0000256" key="2">
    <source>
        <dbReference type="ARBA" id="ARBA00004586"/>
    </source>
</evidence>
<dbReference type="SUPFAM" id="SSF48264">
    <property type="entry name" value="Cytochrome P450"/>
    <property type="match status" value="1"/>
</dbReference>
<dbReference type="Pfam" id="PF00067">
    <property type="entry name" value="p450"/>
    <property type="match status" value="1"/>
</dbReference>
<keyword evidence="12" id="KW-1185">Reference proteome</keyword>
<reference evidence="12" key="1">
    <citation type="submission" date="2011-08" db="EMBL/GenBank/DDBJ databases">
        <authorList>
            <person name="Rombauts S."/>
        </authorList>
    </citation>
    <scope>NUCLEOTIDE SEQUENCE</scope>
    <source>
        <strain evidence="12">London</strain>
    </source>
</reference>
<feature type="transmembrane region" description="Helical" evidence="10">
    <location>
        <begin position="50"/>
        <end position="74"/>
    </location>
</feature>
<keyword evidence="5" id="KW-0256">Endoplasmic reticulum</keyword>
<dbReference type="Gene3D" id="1.10.630.10">
    <property type="entry name" value="Cytochrome P450"/>
    <property type="match status" value="1"/>
</dbReference>
<organism evidence="11 12">
    <name type="scientific">Tetranychus urticae</name>
    <name type="common">Two-spotted spider mite</name>
    <dbReference type="NCBI Taxonomy" id="32264"/>
    <lineage>
        <taxon>Eukaryota</taxon>
        <taxon>Metazoa</taxon>
        <taxon>Ecdysozoa</taxon>
        <taxon>Arthropoda</taxon>
        <taxon>Chelicerata</taxon>
        <taxon>Arachnida</taxon>
        <taxon>Acari</taxon>
        <taxon>Acariformes</taxon>
        <taxon>Trombidiformes</taxon>
        <taxon>Prostigmata</taxon>
        <taxon>Eleutherengona</taxon>
        <taxon>Raphignathae</taxon>
        <taxon>Tetranychoidea</taxon>
        <taxon>Tetranychidae</taxon>
        <taxon>Tetranychus</taxon>
    </lineage>
</organism>
<dbReference type="EMBL" id="CAEY01000441">
    <property type="status" value="NOT_ANNOTATED_CDS"/>
    <property type="molecule type" value="Genomic_DNA"/>
</dbReference>
<keyword evidence="10" id="KW-0812">Transmembrane</keyword>
<evidence type="ECO:0000256" key="10">
    <source>
        <dbReference type="SAM" id="Phobius"/>
    </source>
</evidence>
<name>T1JQU0_TETUR</name>
<dbReference type="eggNOG" id="KOG0157">
    <property type="taxonomic scope" value="Eukaryota"/>
</dbReference>
<dbReference type="GO" id="GO:0016705">
    <property type="term" value="F:oxidoreductase activity, acting on paired donors, with incorporation or reduction of molecular oxygen"/>
    <property type="evidence" value="ECO:0007669"/>
    <property type="project" value="InterPro"/>
</dbReference>
<feature type="region of interest" description="Disordered" evidence="9">
    <location>
        <begin position="488"/>
        <end position="510"/>
    </location>
</feature>
<keyword evidence="7" id="KW-0560">Oxidoreductase</keyword>
<evidence type="ECO:0000256" key="4">
    <source>
        <dbReference type="ARBA" id="ARBA00022617"/>
    </source>
</evidence>
<dbReference type="HOGENOM" id="CLU_519093_0_0_1"/>
<comment type="subcellular location">
    <subcellularLocation>
        <location evidence="2">Endoplasmic reticulum membrane</location>
    </subcellularLocation>
</comment>
<evidence type="ECO:0000256" key="7">
    <source>
        <dbReference type="ARBA" id="ARBA00023033"/>
    </source>
</evidence>
<dbReference type="InterPro" id="IPR050196">
    <property type="entry name" value="Cytochrome_P450_Monoox"/>
</dbReference>
<accession>T1JQU0</accession>
<dbReference type="GO" id="GO:0005506">
    <property type="term" value="F:iron ion binding"/>
    <property type="evidence" value="ECO:0007669"/>
    <property type="project" value="InterPro"/>
</dbReference>
<evidence type="ECO:0000256" key="6">
    <source>
        <dbReference type="ARBA" id="ARBA00023004"/>
    </source>
</evidence>
<keyword evidence="7" id="KW-0503">Monooxygenase</keyword>
<dbReference type="GO" id="GO:0005789">
    <property type="term" value="C:endoplasmic reticulum membrane"/>
    <property type="evidence" value="ECO:0007669"/>
    <property type="project" value="UniProtKB-SubCell"/>
</dbReference>
<dbReference type="PANTHER" id="PTHR24291:SF189">
    <property type="entry name" value="CYTOCHROME P450 4C3-RELATED"/>
    <property type="match status" value="1"/>
</dbReference>
<evidence type="ECO:0000256" key="1">
    <source>
        <dbReference type="ARBA" id="ARBA00001971"/>
    </source>
</evidence>
<dbReference type="Proteomes" id="UP000015104">
    <property type="component" value="Unassembled WGS sequence"/>
</dbReference>
<reference evidence="11" key="2">
    <citation type="submission" date="2015-06" db="UniProtKB">
        <authorList>
            <consortium name="EnsemblMetazoa"/>
        </authorList>
    </citation>
    <scope>IDENTIFICATION</scope>
</reference>
<evidence type="ECO:0000256" key="5">
    <source>
        <dbReference type="ARBA" id="ARBA00022824"/>
    </source>
</evidence>
<feature type="transmembrane region" description="Helical" evidence="10">
    <location>
        <begin position="119"/>
        <end position="138"/>
    </location>
</feature>
<keyword evidence="10" id="KW-1133">Transmembrane helix</keyword>
<dbReference type="GO" id="GO:0020037">
    <property type="term" value="F:heme binding"/>
    <property type="evidence" value="ECO:0007669"/>
    <property type="project" value="InterPro"/>
</dbReference>
<dbReference type="InterPro" id="IPR036396">
    <property type="entry name" value="Cyt_P450_sf"/>
</dbReference>
<proteinExistence type="inferred from homology"/>
<evidence type="ECO:0000313" key="12">
    <source>
        <dbReference type="Proteomes" id="UP000015104"/>
    </source>
</evidence>
<keyword evidence="4" id="KW-0479">Metal-binding</keyword>
<sequence>MNETLTNMLTQNVTHSTSNDTSNLPLIVSVTNSWEHFLKPIYSTVNFNNLITSLVVTLIGYLLIKLIPFIRMLIVLKRLPQKPGNWLMGHLGDLLPPPFTSNNQFGQGLKSCVDKMERFLHGNGLMVFWVSWFPIVIITDHSILLKLAPATIEKGPGPDVARSFFGDGLVIQNSTKWKGRRKLLAPGYHHAALANYLPTISKVAHNRVNILVNKNIIDEPVDTRKFTQETGMDMTCEITLGIESGTKGSPGWSYRKAIDVALEMMLIKAVNPLYWFDFIFRFTIDGKRSKQAAEYIRSFPTSLINVKKTTNRVNIIGEPVYNLKVRFSLLDCLIDLHLLSQSGKSNFEFTVMDVLEETNSALFAGNETTAGSMAWTMFNLAANPDIQDKVYQELVENDNGENYRGTTSRTATIHTVTRRLDQDLITDEGQVIPKGSVLVSKSWWNGISTLVHSKNDFDNFWVYIVVPSLGALVLFILLLALCCLRRKPRSKSSGPQFNSGRQSESSISNLQSSRNGVGGFILVLI</sequence>
<keyword evidence="8 10" id="KW-0472">Membrane</keyword>
<comment type="cofactor">
    <cofactor evidence="1">
        <name>heme</name>
        <dbReference type="ChEBI" id="CHEBI:30413"/>
    </cofactor>
</comment>
<evidence type="ECO:0000256" key="9">
    <source>
        <dbReference type="SAM" id="MobiDB-lite"/>
    </source>
</evidence>
<evidence type="ECO:0008006" key="13">
    <source>
        <dbReference type="Google" id="ProtNLM"/>
    </source>
</evidence>
<dbReference type="GO" id="GO:0004497">
    <property type="term" value="F:monooxygenase activity"/>
    <property type="evidence" value="ECO:0007669"/>
    <property type="project" value="UniProtKB-KW"/>
</dbReference>
<protein>
    <recommendedName>
        <fullName evidence="13">Cytochrome P450</fullName>
    </recommendedName>
</protein>
<dbReference type="InterPro" id="IPR001128">
    <property type="entry name" value="Cyt_P450"/>
</dbReference>
<dbReference type="AlphaFoldDB" id="T1JQU0"/>
<keyword evidence="4" id="KW-0349">Heme</keyword>
<keyword evidence="6" id="KW-0408">Iron</keyword>
<evidence type="ECO:0000256" key="8">
    <source>
        <dbReference type="ARBA" id="ARBA00023136"/>
    </source>
</evidence>
<evidence type="ECO:0000313" key="11">
    <source>
        <dbReference type="EnsemblMetazoa" id="tetur01g04450.1"/>
    </source>
</evidence>
<dbReference type="EnsemblMetazoa" id="tetur01g04450.1">
    <property type="protein sequence ID" value="tetur01g04450.1"/>
    <property type="gene ID" value="tetur01g04450"/>
</dbReference>
<dbReference type="PANTHER" id="PTHR24291">
    <property type="entry name" value="CYTOCHROME P450 FAMILY 4"/>
    <property type="match status" value="1"/>
</dbReference>